<dbReference type="Proteomes" id="UP001159427">
    <property type="component" value="Unassembled WGS sequence"/>
</dbReference>
<evidence type="ECO:0000313" key="7">
    <source>
        <dbReference type="EMBL" id="CAH3019849.1"/>
    </source>
</evidence>
<keyword evidence="2 6" id="KW-0812">Transmembrane</keyword>
<accession>A0ABN8LRG2</accession>
<dbReference type="SUPFAM" id="SSF48652">
    <property type="entry name" value="Tetraspanin"/>
    <property type="match status" value="1"/>
</dbReference>
<keyword evidence="4 6" id="KW-0472">Membrane</keyword>
<evidence type="ECO:0000256" key="5">
    <source>
        <dbReference type="SAM" id="MobiDB-lite"/>
    </source>
</evidence>
<comment type="caution">
    <text evidence="7">The sequence shown here is derived from an EMBL/GenBank/DDBJ whole genome shotgun (WGS) entry which is preliminary data.</text>
</comment>
<evidence type="ECO:0000256" key="2">
    <source>
        <dbReference type="ARBA" id="ARBA00022692"/>
    </source>
</evidence>
<evidence type="ECO:0000256" key="6">
    <source>
        <dbReference type="SAM" id="Phobius"/>
    </source>
</evidence>
<name>A0ABN8LRG2_9CNID</name>
<dbReference type="InterPro" id="IPR018499">
    <property type="entry name" value="Tetraspanin/Peripherin"/>
</dbReference>
<evidence type="ECO:0000256" key="4">
    <source>
        <dbReference type="ARBA" id="ARBA00023136"/>
    </source>
</evidence>
<reference evidence="7 8" key="1">
    <citation type="submission" date="2022-05" db="EMBL/GenBank/DDBJ databases">
        <authorList>
            <consortium name="Genoscope - CEA"/>
            <person name="William W."/>
        </authorList>
    </citation>
    <scope>NUCLEOTIDE SEQUENCE [LARGE SCALE GENOMIC DNA]</scope>
</reference>
<evidence type="ECO:0000256" key="3">
    <source>
        <dbReference type="ARBA" id="ARBA00022989"/>
    </source>
</evidence>
<evidence type="ECO:0000313" key="8">
    <source>
        <dbReference type="Proteomes" id="UP001159427"/>
    </source>
</evidence>
<dbReference type="InterPro" id="IPR008952">
    <property type="entry name" value="Tetraspanin_EC2_sf"/>
</dbReference>
<keyword evidence="3 6" id="KW-1133">Transmembrane helix</keyword>
<dbReference type="Pfam" id="PF00335">
    <property type="entry name" value="Tetraspanin"/>
    <property type="match status" value="1"/>
</dbReference>
<dbReference type="PANTHER" id="PTHR19282:SF534">
    <property type="entry name" value="TETRASPANIN FAMILY-RELATED"/>
    <property type="match status" value="1"/>
</dbReference>
<comment type="subcellular location">
    <subcellularLocation>
        <location evidence="1">Membrane</location>
        <topology evidence="1">Multi-pass membrane protein</topology>
    </subcellularLocation>
</comment>
<protein>
    <recommendedName>
        <fullName evidence="9">Tetraspanin</fullName>
    </recommendedName>
</protein>
<organism evidence="7 8">
    <name type="scientific">Porites evermanni</name>
    <dbReference type="NCBI Taxonomy" id="104178"/>
    <lineage>
        <taxon>Eukaryota</taxon>
        <taxon>Metazoa</taxon>
        <taxon>Cnidaria</taxon>
        <taxon>Anthozoa</taxon>
        <taxon>Hexacorallia</taxon>
        <taxon>Scleractinia</taxon>
        <taxon>Fungiina</taxon>
        <taxon>Poritidae</taxon>
        <taxon>Porites</taxon>
    </lineage>
</organism>
<feature type="transmembrane region" description="Helical" evidence="6">
    <location>
        <begin position="12"/>
        <end position="36"/>
    </location>
</feature>
<gene>
    <name evidence="7" type="ORF">PEVE_00004486</name>
</gene>
<sequence>MVHMDKCSKCVRWTLFTFNSLVWLGGSVMLGLGIWVTTQDTEYKHLGGNLYVTIGYILLSSFIFIVGFLGACGILLMKQNALKVYFALMLLLLMVELGVAVYLYLEKDKIQDHIETNWNETSDEARIIIQQEFKCCGLKPLNLEHKSSSDKSCFVDNDTTKERLKDCYKHLMDWIKGNHIILATCSVAVAVLQMFILGGTCRLIAEIESGDRSVKRTRVVPLNIKQDHQKQEVTTQKSPGHIPVNAGPIPPKVGASKEPQEDADEFEESKKSSIAARRNWAKVNPKYNSILSLIEQ</sequence>
<dbReference type="EMBL" id="CALNXI010000128">
    <property type="protein sequence ID" value="CAH3019849.1"/>
    <property type="molecule type" value="Genomic_DNA"/>
</dbReference>
<proteinExistence type="predicted"/>
<keyword evidence="8" id="KW-1185">Reference proteome</keyword>
<evidence type="ECO:0000256" key="1">
    <source>
        <dbReference type="ARBA" id="ARBA00004141"/>
    </source>
</evidence>
<evidence type="ECO:0008006" key="9">
    <source>
        <dbReference type="Google" id="ProtNLM"/>
    </source>
</evidence>
<feature type="region of interest" description="Disordered" evidence="5">
    <location>
        <begin position="228"/>
        <end position="274"/>
    </location>
</feature>
<dbReference type="PRINTS" id="PR00259">
    <property type="entry name" value="TMFOUR"/>
</dbReference>
<feature type="transmembrane region" description="Helical" evidence="6">
    <location>
        <begin position="56"/>
        <end position="77"/>
    </location>
</feature>
<feature type="transmembrane region" description="Helical" evidence="6">
    <location>
        <begin position="180"/>
        <end position="205"/>
    </location>
</feature>
<dbReference type="PANTHER" id="PTHR19282">
    <property type="entry name" value="TETRASPANIN"/>
    <property type="match status" value="1"/>
</dbReference>
<feature type="transmembrane region" description="Helical" evidence="6">
    <location>
        <begin position="84"/>
        <end position="105"/>
    </location>
</feature>